<keyword evidence="2" id="KW-0472">Membrane</keyword>
<sequence>MPKVHNADKNTFDAVFKKLEGIKEELKNSHSLDVLKSIILRYDVVQLKSDRDIQLIQADQKINKDLNKLMNRIDELIFNSLFQALERMKHELKHCHSSDNLNSLIQHHSQINTDTPSVLRHITKHPSAQNKIIKLEKEIAQHLQRKKQEFARTEPKNELNTDEAVREINANPYGKNALITEPQPNASHKDNAGAETNGSEVNESVVRHLVSKISSWQKHKRPSAVTCTSDPVSSRGSASSEQATSTVQADSSQSDKVTKQDLKSKQMKARELQLHQFDRLVKQLVIKRDEFHKRYPLELDDEVKKPYGAACQLVQRLMSYSEMYKEGIIDINEFKEQATHEIREQRKGVLSEHRGYKELMANILLALGTLGIGYVIAALFTQSFSPIKLNTSTVNQLDETLNAVEQTEQTSEARLC</sequence>
<feature type="compositionally biased region" description="Polar residues" evidence="1">
    <location>
        <begin position="225"/>
        <end position="255"/>
    </location>
</feature>
<evidence type="ECO:0000313" key="4">
    <source>
        <dbReference type="EMBL" id="STX62470.1"/>
    </source>
</evidence>
<dbReference type="AlphaFoldDB" id="A0A378JWQ7"/>
<evidence type="ECO:0000313" key="3">
    <source>
        <dbReference type="EMBL" id="KTD32375.1"/>
    </source>
</evidence>
<evidence type="ECO:0000313" key="5">
    <source>
        <dbReference type="Proteomes" id="UP000054985"/>
    </source>
</evidence>
<protein>
    <submittedName>
        <fullName evidence="4">Uncharacterized protein</fullName>
    </submittedName>
</protein>
<keyword evidence="2" id="KW-1133">Transmembrane helix</keyword>
<reference evidence="3 5" key="1">
    <citation type="submission" date="2015-11" db="EMBL/GenBank/DDBJ databases">
        <title>Genomic analysis of 38 Legionella species identifies large and diverse effector repertoires.</title>
        <authorList>
            <person name="Burstein D."/>
            <person name="Amaro F."/>
            <person name="Zusman T."/>
            <person name="Lifshitz Z."/>
            <person name="Cohen O."/>
            <person name="Gilbert J.A."/>
            <person name="Pupko T."/>
            <person name="Shuman H.A."/>
            <person name="Segal G."/>
        </authorList>
    </citation>
    <scope>NUCLEOTIDE SEQUENCE [LARGE SCALE GENOMIC DNA]</scope>
    <source>
        <strain evidence="3 5">ATCC 43877</strain>
    </source>
</reference>
<feature type="transmembrane region" description="Helical" evidence="2">
    <location>
        <begin position="359"/>
        <end position="380"/>
    </location>
</feature>
<dbReference type="RefSeq" id="WP_028383020.1">
    <property type="nucleotide sequence ID" value="NZ_CAAAJG010000003.1"/>
</dbReference>
<name>A0A378JWQ7_9GAMM</name>
<keyword evidence="2" id="KW-0812">Transmembrane</keyword>
<dbReference type="OrthoDB" id="5655900at2"/>
<evidence type="ECO:0000256" key="2">
    <source>
        <dbReference type="SAM" id="Phobius"/>
    </source>
</evidence>
<dbReference type="Proteomes" id="UP000254040">
    <property type="component" value="Unassembled WGS sequence"/>
</dbReference>
<reference evidence="4 6" key="2">
    <citation type="submission" date="2018-06" db="EMBL/GenBank/DDBJ databases">
        <authorList>
            <consortium name="Pathogen Informatics"/>
            <person name="Doyle S."/>
        </authorList>
    </citation>
    <scope>NUCLEOTIDE SEQUENCE [LARGE SCALE GENOMIC DNA]</scope>
    <source>
        <strain evidence="4 6">NCTC12239</strain>
    </source>
</reference>
<gene>
    <name evidence="3" type="ORF">Lmor_2313</name>
    <name evidence="4" type="ORF">NCTC12239_01402</name>
</gene>
<dbReference type="EMBL" id="UGOG01000001">
    <property type="protein sequence ID" value="STX62470.1"/>
    <property type="molecule type" value="Genomic_DNA"/>
</dbReference>
<organism evidence="4 6">
    <name type="scientific">Legionella moravica</name>
    <dbReference type="NCBI Taxonomy" id="39962"/>
    <lineage>
        <taxon>Bacteria</taxon>
        <taxon>Pseudomonadati</taxon>
        <taxon>Pseudomonadota</taxon>
        <taxon>Gammaproteobacteria</taxon>
        <taxon>Legionellales</taxon>
        <taxon>Legionellaceae</taxon>
        <taxon>Legionella</taxon>
    </lineage>
</organism>
<dbReference type="STRING" id="39962.Lmor_2313"/>
<proteinExistence type="predicted"/>
<keyword evidence="5" id="KW-1185">Reference proteome</keyword>
<evidence type="ECO:0000313" key="6">
    <source>
        <dbReference type="Proteomes" id="UP000254040"/>
    </source>
</evidence>
<feature type="region of interest" description="Disordered" evidence="1">
    <location>
        <begin position="175"/>
        <end position="264"/>
    </location>
</feature>
<accession>A0A378JWQ7</accession>
<dbReference type="EMBL" id="LNYN01000029">
    <property type="protein sequence ID" value="KTD32375.1"/>
    <property type="molecule type" value="Genomic_DNA"/>
</dbReference>
<evidence type="ECO:0000256" key="1">
    <source>
        <dbReference type="SAM" id="MobiDB-lite"/>
    </source>
</evidence>
<dbReference type="Proteomes" id="UP000054985">
    <property type="component" value="Unassembled WGS sequence"/>
</dbReference>